<dbReference type="GO" id="GO:0004013">
    <property type="term" value="F:adenosylhomocysteinase activity"/>
    <property type="evidence" value="ECO:0007669"/>
    <property type="project" value="TreeGrafter"/>
</dbReference>
<dbReference type="SUPFAM" id="SSF52283">
    <property type="entry name" value="Formate/glycerate dehydrogenase catalytic domain-like"/>
    <property type="match status" value="1"/>
</dbReference>
<comment type="caution">
    <text evidence="6">The sequence shown here is derived from an EMBL/GenBank/DDBJ whole genome shotgun (WGS) entry which is preliminary data.</text>
</comment>
<reference evidence="6 7" key="1">
    <citation type="submission" date="2009-10" db="EMBL/GenBank/DDBJ databases">
        <authorList>
            <person name="Weinstock G."/>
            <person name="Sodergren E."/>
            <person name="Clifton S."/>
            <person name="Fulton L."/>
            <person name="Fulton B."/>
            <person name="Courtney L."/>
            <person name="Fronick C."/>
            <person name="Harrison M."/>
            <person name="Strong C."/>
            <person name="Farmer C."/>
            <person name="Delahaunty K."/>
            <person name="Markovic C."/>
            <person name="Hall O."/>
            <person name="Minx P."/>
            <person name="Tomlinson C."/>
            <person name="Mitreva M."/>
            <person name="Nelson J."/>
            <person name="Hou S."/>
            <person name="Wollam A."/>
            <person name="Pepin K.H."/>
            <person name="Johnson M."/>
            <person name="Bhonagiri V."/>
            <person name="Nash W.E."/>
            <person name="Warren W."/>
            <person name="Chinwalla A."/>
            <person name="Mardis E.R."/>
            <person name="Wilson R.K."/>
        </authorList>
    </citation>
    <scope>NUCLEOTIDE SEQUENCE [LARGE SCALE GENOMIC DNA]</scope>
    <source>
        <strain evidence="6 7">F0309</strain>
    </source>
</reference>
<dbReference type="Gene3D" id="3.40.50.720">
    <property type="entry name" value="NAD(P)-binding Rossmann-like Domain"/>
    <property type="match status" value="1"/>
</dbReference>
<dbReference type="GO" id="GO:0033353">
    <property type="term" value="P:S-adenosylmethionine cycle"/>
    <property type="evidence" value="ECO:0007669"/>
    <property type="project" value="TreeGrafter"/>
</dbReference>
<comment type="similarity">
    <text evidence="2">Belongs to the adenosylhomocysteinase family.</text>
</comment>
<evidence type="ECO:0000256" key="2">
    <source>
        <dbReference type="ARBA" id="ARBA00007122"/>
    </source>
</evidence>
<accession>D4U1Y4</accession>
<dbReference type="InterPro" id="IPR042172">
    <property type="entry name" value="Adenosylhomocyst_ase-like_sf"/>
</dbReference>
<sequence length="172" mass="17445">LGARVTVVELDPVRALQASMDGFAVASLQEATASAGMLISATGERATIPLSALEAAPEGAIVTVAGGVDGEVSIDEAVAASWVMAESGDPHVQTLTSPSGKTLHILERGEGINYTAGEGNPIEIMDMSFGVQLASLRELLTREGELAPGLHDLPREADDAVAAAALGALSLS</sequence>
<dbReference type="GO" id="GO:0006730">
    <property type="term" value="P:one-carbon metabolic process"/>
    <property type="evidence" value="ECO:0007669"/>
    <property type="project" value="UniProtKB-KW"/>
</dbReference>
<dbReference type="Proteomes" id="UP000003150">
    <property type="component" value="Unassembled WGS sequence"/>
</dbReference>
<evidence type="ECO:0000256" key="4">
    <source>
        <dbReference type="ARBA" id="ARBA00023027"/>
    </source>
</evidence>
<dbReference type="Gene3D" id="3.40.50.1480">
    <property type="entry name" value="Adenosylhomocysteinase-like"/>
    <property type="match status" value="1"/>
</dbReference>
<evidence type="ECO:0000256" key="3">
    <source>
        <dbReference type="ARBA" id="ARBA00022563"/>
    </source>
</evidence>
<dbReference type="AlphaFoldDB" id="D4U1Y4"/>
<dbReference type="InterPro" id="IPR000043">
    <property type="entry name" value="Adenosylhomocysteinase-like"/>
</dbReference>
<organism evidence="6 7">
    <name type="scientific">Schaalia odontolytica F0309</name>
    <dbReference type="NCBI Taxonomy" id="649742"/>
    <lineage>
        <taxon>Bacteria</taxon>
        <taxon>Bacillati</taxon>
        <taxon>Actinomycetota</taxon>
        <taxon>Actinomycetes</taxon>
        <taxon>Actinomycetales</taxon>
        <taxon>Actinomycetaceae</taxon>
        <taxon>Schaalia</taxon>
    </lineage>
</organism>
<keyword evidence="4" id="KW-0520">NAD</keyword>
<dbReference type="GO" id="GO:0005829">
    <property type="term" value="C:cytosol"/>
    <property type="evidence" value="ECO:0007669"/>
    <property type="project" value="TreeGrafter"/>
</dbReference>
<dbReference type="Pfam" id="PF00670">
    <property type="entry name" value="AdoHcyase_NAD"/>
    <property type="match status" value="1"/>
</dbReference>
<evidence type="ECO:0000313" key="7">
    <source>
        <dbReference type="Proteomes" id="UP000003150"/>
    </source>
</evidence>
<comment type="cofactor">
    <cofactor evidence="1">
        <name>NAD(+)</name>
        <dbReference type="ChEBI" id="CHEBI:57540"/>
    </cofactor>
</comment>
<feature type="non-terminal residue" evidence="6">
    <location>
        <position position="1"/>
    </location>
</feature>
<protein>
    <submittedName>
        <fullName evidence="6">S-adenosyl-L-homocysteine hydrolase, NAD binding domain protein</fullName>
        <ecNumber evidence="6">3.3.1.1</ecNumber>
    </submittedName>
</protein>
<evidence type="ECO:0000313" key="6">
    <source>
        <dbReference type="EMBL" id="EFF78823.1"/>
    </source>
</evidence>
<dbReference type="EMBL" id="ACYT02000083">
    <property type="protein sequence ID" value="EFF78823.1"/>
    <property type="molecule type" value="Genomic_DNA"/>
</dbReference>
<gene>
    <name evidence="6" type="primary">ahcY</name>
    <name evidence="6" type="ORF">HMPREF0970_02237</name>
</gene>
<evidence type="ECO:0000259" key="5">
    <source>
        <dbReference type="SMART" id="SM00997"/>
    </source>
</evidence>
<dbReference type="SMART" id="SM00997">
    <property type="entry name" value="AdoHcyase_NAD"/>
    <property type="match status" value="1"/>
</dbReference>
<dbReference type="SUPFAM" id="SSF51735">
    <property type="entry name" value="NAD(P)-binding Rossmann-fold domains"/>
    <property type="match status" value="1"/>
</dbReference>
<keyword evidence="6" id="KW-0378">Hydrolase</keyword>
<feature type="domain" description="S-adenosyl-L-homocysteine hydrolase NAD binding" evidence="5">
    <location>
        <begin position="1"/>
        <end position="119"/>
    </location>
</feature>
<dbReference type="PATRIC" id="fig|649742.3.peg.2018"/>
<dbReference type="InterPro" id="IPR015878">
    <property type="entry name" value="Ado_hCys_hydrolase_NAD-bd"/>
</dbReference>
<evidence type="ECO:0000256" key="1">
    <source>
        <dbReference type="ARBA" id="ARBA00001911"/>
    </source>
</evidence>
<name>D4U1Y4_9ACTO</name>
<proteinExistence type="inferred from homology"/>
<dbReference type="PANTHER" id="PTHR23420:SF0">
    <property type="entry name" value="ADENOSYLHOMOCYSTEINASE"/>
    <property type="match status" value="1"/>
</dbReference>
<dbReference type="EC" id="3.3.1.1" evidence="6"/>
<keyword evidence="3" id="KW-0554">One-carbon metabolism</keyword>
<dbReference type="InterPro" id="IPR036291">
    <property type="entry name" value="NAD(P)-bd_dom_sf"/>
</dbReference>
<dbReference type="PANTHER" id="PTHR23420">
    <property type="entry name" value="ADENOSYLHOMOCYSTEINASE"/>
    <property type="match status" value="1"/>
</dbReference>
<dbReference type="HOGENOM" id="CLU_1550726_0_0_11"/>